<organism evidence="2 4">
    <name type="scientific">Hipposideros armiger</name>
    <name type="common">Great Himalayan leaf-nosed bat</name>
    <dbReference type="NCBI Taxonomy" id="186990"/>
    <lineage>
        <taxon>Eukaryota</taxon>
        <taxon>Metazoa</taxon>
        <taxon>Chordata</taxon>
        <taxon>Craniata</taxon>
        <taxon>Vertebrata</taxon>
        <taxon>Euteleostomi</taxon>
        <taxon>Mammalia</taxon>
        <taxon>Eutheria</taxon>
        <taxon>Laurasiatheria</taxon>
        <taxon>Chiroptera</taxon>
        <taxon>Yinpterochiroptera</taxon>
        <taxon>Rhinolophoidea</taxon>
        <taxon>Hipposideridae</taxon>
        <taxon>Hipposideros</taxon>
    </lineage>
</organism>
<feature type="compositionally biased region" description="Low complexity" evidence="1">
    <location>
        <begin position="108"/>
        <end position="127"/>
    </location>
</feature>
<dbReference type="KEGG" id="hai:109384610"/>
<proteinExistence type="predicted"/>
<evidence type="ECO:0000313" key="2">
    <source>
        <dbReference type="Proteomes" id="UP000694851"/>
    </source>
</evidence>
<keyword evidence="2" id="KW-1185">Reference proteome</keyword>
<dbReference type="RefSeq" id="XP_019501652.1">
    <property type="nucleotide sequence ID" value="XM_019646107.1"/>
</dbReference>
<feature type="region of interest" description="Disordered" evidence="1">
    <location>
        <begin position="215"/>
        <end position="256"/>
    </location>
</feature>
<dbReference type="RefSeq" id="XP_019501650.1">
    <property type="nucleotide sequence ID" value="XM_019646105.1"/>
</dbReference>
<dbReference type="GeneID" id="109384610"/>
<name>A0A8B7RKP9_HIPAR</name>
<evidence type="ECO:0000313" key="3">
    <source>
        <dbReference type="RefSeq" id="XP_019501650.1"/>
    </source>
</evidence>
<evidence type="ECO:0000256" key="1">
    <source>
        <dbReference type="SAM" id="MobiDB-lite"/>
    </source>
</evidence>
<dbReference type="RefSeq" id="XP_019501651.1">
    <property type="nucleotide sequence ID" value="XM_019646106.1"/>
</dbReference>
<dbReference type="Proteomes" id="UP000694851">
    <property type="component" value="Unplaced"/>
</dbReference>
<protein>
    <submittedName>
        <fullName evidence="3 4">Collagen alpha-1(I) chain-like</fullName>
    </submittedName>
</protein>
<evidence type="ECO:0000313" key="5">
    <source>
        <dbReference type="RefSeq" id="XP_019501652.1"/>
    </source>
</evidence>
<sequence>MRRGQGGGPQTSVRGSAGQAAEARAECGGGALCPLCRPLSVCLDVSHELPASQREPERERRLAAGRGRGEAREGGREGGREERRTQRAPGSWSFCSAWPGFNAQQQRAAAAAGSPGAPAAAEPAAAPLPAPCKLCEQPARGAGGAPGRPGSARGRTLRSRSTSLRRSPAPPRGAAGGSRGPPTPAPQHCPASPPAGAGAAAARPAAGCWGAAAAAQGDAQRRRERSPAGPQRTRCARAAARPGEHGRRGVTPPCPLGIKDIQPAGVGRRGTARVAAAAARALVLGGGKGCLESIHIFRPFCWTFGPRWTLQEELSSPAGSDSALRLPRLLPGSRWLGGVFAFRARAEEAATRAHTFRGGRKAAAPAPSAVSMRRSR</sequence>
<gene>
    <name evidence="3 4 5" type="primary">LOC109384610</name>
</gene>
<dbReference type="AlphaFoldDB" id="A0A8B7RKP9"/>
<feature type="compositionally biased region" description="Pro residues" evidence="1">
    <location>
        <begin position="181"/>
        <end position="193"/>
    </location>
</feature>
<accession>A0A8B7RKP9</accession>
<reference evidence="3 4" key="1">
    <citation type="submission" date="2025-04" db="UniProtKB">
        <authorList>
            <consortium name="RefSeq"/>
        </authorList>
    </citation>
    <scope>IDENTIFICATION</scope>
    <source>
        <tissue evidence="3 4">Muscle</tissue>
    </source>
</reference>
<feature type="region of interest" description="Disordered" evidence="1">
    <location>
        <begin position="1"/>
        <end position="21"/>
    </location>
</feature>
<feature type="region of interest" description="Disordered" evidence="1">
    <location>
        <begin position="353"/>
        <end position="376"/>
    </location>
</feature>
<dbReference type="OrthoDB" id="10678009at2759"/>
<evidence type="ECO:0000313" key="4">
    <source>
        <dbReference type="RefSeq" id="XP_019501651.1"/>
    </source>
</evidence>
<feature type="region of interest" description="Disordered" evidence="1">
    <location>
        <begin position="47"/>
        <end position="200"/>
    </location>
</feature>
<feature type="compositionally biased region" description="Low complexity" evidence="1">
    <location>
        <begin position="148"/>
        <end position="167"/>
    </location>
</feature>
<feature type="compositionally biased region" description="Basic and acidic residues" evidence="1">
    <location>
        <begin position="54"/>
        <end position="85"/>
    </location>
</feature>